<evidence type="ECO:0000313" key="2">
    <source>
        <dbReference type="Proteomes" id="UP000194236"/>
    </source>
</evidence>
<reference evidence="1 2" key="1">
    <citation type="submission" date="2017-03" db="EMBL/GenBank/DDBJ databases">
        <title>Genome Survey of Euroglyphus maynei.</title>
        <authorList>
            <person name="Arlian L.G."/>
            <person name="Morgan M.S."/>
            <person name="Rider S.D."/>
        </authorList>
    </citation>
    <scope>NUCLEOTIDE SEQUENCE [LARGE SCALE GENOMIC DNA]</scope>
    <source>
        <strain evidence="1">Arlian Lab</strain>
        <tissue evidence="1">Whole body</tissue>
    </source>
</reference>
<comment type="caution">
    <text evidence="1">The sequence shown here is derived from an EMBL/GenBank/DDBJ whole genome shotgun (WGS) entry which is preliminary data.</text>
</comment>
<dbReference type="EMBL" id="MUJZ01033354">
    <property type="protein sequence ID" value="OTF77299.1"/>
    <property type="molecule type" value="Genomic_DNA"/>
</dbReference>
<dbReference type="AlphaFoldDB" id="A0A1Y3B8X9"/>
<accession>A0A1Y3B8X9</accession>
<proteinExistence type="predicted"/>
<dbReference type="OrthoDB" id="10431458at2759"/>
<sequence>MIILNVNGNNSDPYLTIMVEIKKDGFLFKQDNNYNFSRIDDNDLFRFGSIIFDPRINMFIGTSYQLLLNNEQQLIHDYFQQKIDAIERKYLKSVHSQHSKNECLDEIVLLIVQQRFYFHVRHFQIYEMETDEYFEDRLFRSLEIADSCLHENDTIKIGSKEKKFEYFISSSERSFVSVVYYFFHIRYYFFNEHKQINILDRRKDLRKKVQDLSSKLYAIIFDLEFYRFNFSMQKQRNRKNSENDIIIKKFFIMFDILIQMREFYYQNLVD</sequence>
<keyword evidence="2" id="KW-1185">Reference proteome</keyword>
<dbReference type="Proteomes" id="UP000194236">
    <property type="component" value="Unassembled WGS sequence"/>
</dbReference>
<organism evidence="1 2">
    <name type="scientific">Euroglyphus maynei</name>
    <name type="common">Mayne's house dust mite</name>
    <dbReference type="NCBI Taxonomy" id="6958"/>
    <lineage>
        <taxon>Eukaryota</taxon>
        <taxon>Metazoa</taxon>
        <taxon>Ecdysozoa</taxon>
        <taxon>Arthropoda</taxon>
        <taxon>Chelicerata</taxon>
        <taxon>Arachnida</taxon>
        <taxon>Acari</taxon>
        <taxon>Acariformes</taxon>
        <taxon>Sarcoptiformes</taxon>
        <taxon>Astigmata</taxon>
        <taxon>Psoroptidia</taxon>
        <taxon>Analgoidea</taxon>
        <taxon>Pyroglyphidae</taxon>
        <taxon>Pyroglyphinae</taxon>
        <taxon>Euroglyphus</taxon>
    </lineage>
</organism>
<protein>
    <submittedName>
        <fullName evidence="1">Uncharacterized protein</fullName>
    </submittedName>
</protein>
<gene>
    <name evidence="1" type="ORF">BLA29_004430</name>
</gene>
<name>A0A1Y3B8X9_EURMA</name>
<evidence type="ECO:0000313" key="1">
    <source>
        <dbReference type="EMBL" id="OTF77299.1"/>
    </source>
</evidence>